<keyword evidence="1" id="KW-0732">Signal</keyword>
<keyword evidence="3" id="KW-1185">Reference proteome</keyword>
<dbReference type="Proteomes" id="UP001221757">
    <property type="component" value="Unassembled WGS sequence"/>
</dbReference>
<sequence>MWYPRAGGRMLASLVITWAGQAMRYPDSGRIRNISSREIKGRKGRGSRHWRRNTAFDIRGSGWPGGKDMLGPERPNIHKGGFFWRSGRRDAPEAARWLCTVKNSEARLLVVQRSFLCCPNVRPTVTVVIGGNIAQSPLFVPVVAAAHCDSECVVLFQKRIPTITNMKGHAKTPSLAEDWRYYIKCRHHGDSTRRAEHRISSNCGDAPVMNVWPETGPRWKKDRRIPERGFRKALAPNRTSKDDNKTKDHAEGFGRELELMDLPEIHESLPSEICESNLRRLWITPQNPVKITQNDFDGAYQCWSKAIGVKPEYAGCIQKRRGWGLSPS</sequence>
<name>A0AAD7FTX7_MYCRO</name>
<evidence type="ECO:0000313" key="2">
    <source>
        <dbReference type="EMBL" id="KAJ7643190.1"/>
    </source>
</evidence>
<feature type="chain" id="PRO_5042083670" evidence="1">
    <location>
        <begin position="23"/>
        <end position="328"/>
    </location>
</feature>
<feature type="signal peptide" evidence="1">
    <location>
        <begin position="1"/>
        <end position="22"/>
    </location>
</feature>
<accession>A0AAD7FTX7</accession>
<reference evidence="2" key="1">
    <citation type="submission" date="2023-03" db="EMBL/GenBank/DDBJ databases">
        <title>Massive genome expansion in bonnet fungi (Mycena s.s.) driven by repeated elements and novel gene families across ecological guilds.</title>
        <authorList>
            <consortium name="Lawrence Berkeley National Laboratory"/>
            <person name="Harder C.B."/>
            <person name="Miyauchi S."/>
            <person name="Viragh M."/>
            <person name="Kuo A."/>
            <person name="Thoen E."/>
            <person name="Andreopoulos B."/>
            <person name="Lu D."/>
            <person name="Skrede I."/>
            <person name="Drula E."/>
            <person name="Henrissat B."/>
            <person name="Morin E."/>
            <person name="Kohler A."/>
            <person name="Barry K."/>
            <person name="LaButti K."/>
            <person name="Morin E."/>
            <person name="Salamov A."/>
            <person name="Lipzen A."/>
            <person name="Mereny Z."/>
            <person name="Hegedus B."/>
            <person name="Baldrian P."/>
            <person name="Stursova M."/>
            <person name="Weitz H."/>
            <person name="Taylor A."/>
            <person name="Grigoriev I.V."/>
            <person name="Nagy L.G."/>
            <person name="Martin F."/>
            <person name="Kauserud H."/>
        </authorList>
    </citation>
    <scope>NUCLEOTIDE SEQUENCE</scope>
    <source>
        <strain evidence="2">CBHHK067</strain>
    </source>
</reference>
<gene>
    <name evidence="2" type="ORF">B0H17DRAFT_1148629</name>
</gene>
<protein>
    <submittedName>
        <fullName evidence="2">Uncharacterized protein</fullName>
    </submittedName>
</protein>
<proteinExistence type="predicted"/>
<dbReference type="AlphaFoldDB" id="A0AAD7FTX7"/>
<organism evidence="2 3">
    <name type="scientific">Mycena rosella</name>
    <name type="common">Pink bonnet</name>
    <name type="synonym">Agaricus rosellus</name>
    <dbReference type="NCBI Taxonomy" id="1033263"/>
    <lineage>
        <taxon>Eukaryota</taxon>
        <taxon>Fungi</taxon>
        <taxon>Dikarya</taxon>
        <taxon>Basidiomycota</taxon>
        <taxon>Agaricomycotina</taxon>
        <taxon>Agaricomycetes</taxon>
        <taxon>Agaricomycetidae</taxon>
        <taxon>Agaricales</taxon>
        <taxon>Marasmiineae</taxon>
        <taxon>Mycenaceae</taxon>
        <taxon>Mycena</taxon>
    </lineage>
</organism>
<comment type="caution">
    <text evidence="2">The sequence shown here is derived from an EMBL/GenBank/DDBJ whole genome shotgun (WGS) entry which is preliminary data.</text>
</comment>
<evidence type="ECO:0000256" key="1">
    <source>
        <dbReference type="SAM" id="SignalP"/>
    </source>
</evidence>
<dbReference type="EMBL" id="JARKIE010000409">
    <property type="protein sequence ID" value="KAJ7643190.1"/>
    <property type="molecule type" value="Genomic_DNA"/>
</dbReference>
<evidence type="ECO:0000313" key="3">
    <source>
        <dbReference type="Proteomes" id="UP001221757"/>
    </source>
</evidence>